<keyword evidence="4" id="KW-0539">Nucleus</keyword>
<dbReference type="InterPro" id="IPR001680">
    <property type="entry name" value="WD40_rpt"/>
</dbReference>
<dbReference type="PROSITE" id="PS50896">
    <property type="entry name" value="LISH"/>
    <property type="match status" value="1"/>
</dbReference>
<dbReference type="EMBL" id="JMKJ01000575">
    <property type="protein sequence ID" value="KGG50542.1"/>
    <property type="molecule type" value="Genomic_DNA"/>
</dbReference>
<dbReference type="PRINTS" id="PR00320">
    <property type="entry name" value="GPROTEINBRPT"/>
</dbReference>
<dbReference type="Gene3D" id="1.20.960.30">
    <property type="match status" value="1"/>
</dbReference>
<dbReference type="InterPro" id="IPR020472">
    <property type="entry name" value="WD40_PAC1"/>
</dbReference>
<evidence type="ECO:0000313" key="8">
    <source>
        <dbReference type="EMBL" id="KGG50542.1"/>
    </source>
</evidence>
<dbReference type="GO" id="GO:0000118">
    <property type="term" value="C:histone deacetylase complex"/>
    <property type="evidence" value="ECO:0007669"/>
    <property type="project" value="TreeGrafter"/>
</dbReference>
<reference evidence="8 9" key="1">
    <citation type="submission" date="2014-04" db="EMBL/GenBank/DDBJ databases">
        <title>A new species of microsporidia sheds light on the evolution of extreme parasitism.</title>
        <authorList>
            <person name="Haag K.L."/>
            <person name="James T.Y."/>
            <person name="Larsson R."/>
            <person name="Schaer T.M."/>
            <person name="Refardt D."/>
            <person name="Pombert J.-F."/>
            <person name="Ebert D."/>
        </authorList>
    </citation>
    <scope>NUCLEOTIDE SEQUENCE [LARGE SCALE GENOMIC DNA]</scope>
    <source>
        <strain evidence="8 9">UGP3</strain>
        <tissue evidence="8">Spores</tissue>
    </source>
</reference>
<keyword evidence="2 5" id="KW-0853">WD repeat</keyword>
<feature type="repeat" description="WD" evidence="5">
    <location>
        <begin position="246"/>
        <end position="281"/>
    </location>
</feature>
<feature type="repeat" description="WD" evidence="5">
    <location>
        <begin position="444"/>
        <end position="485"/>
    </location>
</feature>
<dbReference type="CDD" id="cd00200">
    <property type="entry name" value="WD40"/>
    <property type="match status" value="1"/>
</dbReference>
<feature type="compositionally biased region" description="Basic and acidic residues" evidence="6">
    <location>
        <begin position="121"/>
        <end position="132"/>
    </location>
</feature>
<dbReference type="VEuPathDB" id="MicrosporidiaDB:DI09_66p60"/>
<feature type="compositionally biased region" description="Basic residues" evidence="6">
    <location>
        <begin position="111"/>
        <end position="120"/>
    </location>
</feature>
<dbReference type="SMART" id="SM00320">
    <property type="entry name" value="WD40"/>
    <property type="match status" value="8"/>
</dbReference>
<evidence type="ECO:0000256" key="2">
    <source>
        <dbReference type="ARBA" id="ARBA00022574"/>
    </source>
</evidence>
<comment type="subcellular location">
    <subcellularLocation>
        <location evidence="1">Nucleus</location>
    </subcellularLocation>
</comment>
<feature type="repeat" description="WD" evidence="5">
    <location>
        <begin position="308"/>
        <end position="340"/>
    </location>
</feature>
<dbReference type="SUPFAM" id="SSF50978">
    <property type="entry name" value="WD40 repeat-like"/>
    <property type="match status" value="2"/>
</dbReference>
<feature type="region of interest" description="Disordered" evidence="6">
    <location>
        <begin position="98"/>
        <end position="153"/>
    </location>
</feature>
<dbReference type="PROSITE" id="PS50294">
    <property type="entry name" value="WD_REPEATS_REGION"/>
    <property type="match status" value="5"/>
</dbReference>
<dbReference type="Gene3D" id="2.130.10.10">
    <property type="entry name" value="YVTN repeat-like/Quinoprotein amine dehydrogenase"/>
    <property type="match status" value="1"/>
</dbReference>
<evidence type="ECO:0000256" key="5">
    <source>
        <dbReference type="PROSITE-ProRule" id="PRU00221"/>
    </source>
</evidence>
<dbReference type="InterPro" id="IPR007110">
    <property type="entry name" value="Ig-like_dom"/>
</dbReference>
<evidence type="ECO:0000256" key="4">
    <source>
        <dbReference type="ARBA" id="ARBA00023242"/>
    </source>
</evidence>
<dbReference type="InterPro" id="IPR019775">
    <property type="entry name" value="WD40_repeat_CS"/>
</dbReference>
<dbReference type="GeneID" id="25260574"/>
<proteinExistence type="predicted"/>
<organism evidence="8 9">
    <name type="scientific">Mitosporidium daphniae</name>
    <dbReference type="NCBI Taxonomy" id="1485682"/>
    <lineage>
        <taxon>Eukaryota</taxon>
        <taxon>Fungi</taxon>
        <taxon>Fungi incertae sedis</taxon>
        <taxon>Microsporidia</taxon>
        <taxon>Mitosporidium</taxon>
    </lineage>
</organism>
<dbReference type="PANTHER" id="PTHR22846">
    <property type="entry name" value="WD40 REPEAT PROTEIN"/>
    <property type="match status" value="1"/>
</dbReference>
<evidence type="ECO:0000256" key="1">
    <source>
        <dbReference type="ARBA" id="ARBA00004123"/>
    </source>
</evidence>
<sequence length="623" mass="68087">MSISSEEVNYLIYRYLHEAGFLHSAFTFGHESLIYKSHLKGDTDDYAGLLVSLLHKGLLYFKLEYHLSEARYLSVDPLGWNFKSHVCGTEAVIDLDSDDQRKSPLEPTAKSTKKPKSDRKKRAEDDVIKKEPQPSSLSMGPSLTEPKKQSKMPVIEPLRDQDLIAASKEPFNEELIVSSPLPEELQITSPVTTPNSHFQAEALTQSEMEKSTSMDLDHKREMEVQNNDQSAPVQTPCDLELKVQTLTRHSKGVFSVAFNQSTPSLLASASSDGTAVIWKIDDTANGMLDNPPVPSSASIVAVLEHVGEDGSPIDATTVEWSHSGKLLSTGTYDGSVNIWNAQGSLVCKLTHHTRPVFTVRWNPKDTLLLAASFDKSVSLWNVASGNSSLSTANGFSKPVPHQIYTCFSGPVLDVDWKNPTIFGAASDHYIYICKVGESAPLMVFDGHVAEVNSLRWDPTGSLLATGSDDKTAKIWSMTQDTPLLTLSGHTRDVYSVAWSPSRASLLATASFDGSVRIWSTLDGSSLLLFANHKFPVYTVCFSPDGTYLASGSYDKNIHIYRLSIEERNSTFAISANTACPDATFQDTGGIYDLSWHPSGRILAAGSDSGNVQVISLVSNGRSL</sequence>
<dbReference type="InterPro" id="IPR036322">
    <property type="entry name" value="WD40_repeat_dom_sf"/>
</dbReference>
<dbReference type="OrthoDB" id="1367865at2759"/>
<gene>
    <name evidence="8" type="ORF">DI09_66p60</name>
</gene>
<dbReference type="PROSITE" id="PS00678">
    <property type="entry name" value="WD_REPEATS_1"/>
    <property type="match status" value="1"/>
</dbReference>
<feature type="repeat" description="WD" evidence="5">
    <location>
        <begin position="349"/>
        <end position="390"/>
    </location>
</feature>
<dbReference type="PROSITE" id="PS50835">
    <property type="entry name" value="IG_LIKE"/>
    <property type="match status" value="1"/>
</dbReference>
<evidence type="ECO:0000256" key="3">
    <source>
        <dbReference type="ARBA" id="ARBA00022737"/>
    </source>
</evidence>
<dbReference type="Pfam" id="PF08513">
    <property type="entry name" value="LisH"/>
    <property type="match status" value="1"/>
</dbReference>
<keyword evidence="3" id="KW-0677">Repeat</keyword>
<dbReference type="GO" id="GO:0006357">
    <property type="term" value="P:regulation of transcription by RNA polymerase II"/>
    <property type="evidence" value="ECO:0007669"/>
    <property type="project" value="TreeGrafter"/>
</dbReference>
<accession>A0A098VN83</accession>
<evidence type="ECO:0000313" key="9">
    <source>
        <dbReference type="Proteomes" id="UP000029725"/>
    </source>
</evidence>
<evidence type="ECO:0000256" key="6">
    <source>
        <dbReference type="SAM" id="MobiDB-lite"/>
    </source>
</evidence>
<protein>
    <recommendedName>
        <fullName evidence="7">Ig-like domain-containing protein</fullName>
    </recommendedName>
</protein>
<dbReference type="Proteomes" id="UP000029725">
    <property type="component" value="Unassembled WGS sequence"/>
</dbReference>
<dbReference type="GO" id="GO:0003714">
    <property type="term" value="F:transcription corepressor activity"/>
    <property type="evidence" value="ECO:0007669"/>
    <property type="project" value="InterPro"/>
</dbReference>
<feature type="repeat" description="WD" evidence="5">
    <location>
        <begin position="486"/>
        <end position="528"/>
    </location>
</feature>
<dbReference type="Pfam" id="PF00400">
    <property type="entry name" value="WD40"/>
    <property type="match status" value="7"/>
</dbReference>
<evidence type="ECO:0000259" key="7">
    <source>
        <dbReference type="PROSITE" id="PS50835"/>
    </source>
</evidence>
<feature type="domain" description="Ig-like" evidence="7">
    <location>
        <begin position="312"/>
        <end position="406"/>
    </location>
</feature>
<keyword evidence="9" id="KW-1185">Reference proteome</keyword>
<name>A0A098VN83_9MICR</name>
<dbReference type="RefSeq" id="XP_013236985.1">
    <property type="nucleotide sequence ID" value="XM_013381531.1"/>
</dbReference>
<dbReference type="PROSITE" id="PS50082">
    <property type="entry name" value="WD_REPEATS_2"/>
    <property type="match status" value="6"/>
</dbReference>
<comment type="caution">
    <text evidence="8">The sequence shown here is derived from an EMBL/GenBank/DDBJ whole genome shotgun (WGS) entry which is preliminary data.</text>
</comment>
<dbReference type="AlphaFoldDB" id="A0A098VN83"/>
<dbReference type="InterPro" id="IPR015943">
    <property type="entry name" value="WD40/YVTN_repeat-like_dom_sf"/>
</dbReference>
<dbReference type="PANTHER" id="PTHR22846:SF2">
    <property type="entry name" value="F-BOX-LIKE_WD REPEAT-CONTAINING PROTEIN EBI"/>
    <property type="match status" value="1"/>
</dbReference>
<feature type="repeat" description="WD" evidence="5">
    <location>
        <begin position="529"/>
        <end position="570"/>
    </location>
</feature>
<dbReference type="HOGENOM" id="CLU_007609_1_1_1"/>
<dbReference type="InterPro" id="IPR006594">
    <property type="entry name" value="LisH"/>
</dbReference>
<dbReference type="InterPro" id="IPR045183">
    <property type="entry name" value="Ebi-like"/>
</dbReference>
<dbReference type="SMART" id="SM00667">
    <property type="entry name" value="LisH"/>
    <property type="match status" value="1"/>
</dbReference>